<accession>A0A6I6JKK9</accession>
<dbReference type="Pfam" id="PF00440">
    <property type="entry name" value="TetR_N"/>
    <property type="match status" value="1"/>
</dbReference>
<evidence type="ECO:0000256" key="4">
    <source>
        <dbReference type="PROSITE-ProRule" id="PRU00335"/>
    </source>
</evidence>
<dbReference type="InterPro" id="IPR011075">
    <property type="entry name" value="TetR_C"/>
</dbReference>
<name>A0A6I6JKK9_9BACT</name>
<dbReference type="KEGG" id="psel:GM415_12130"/>
<dbReference type="InterPro" id="IPR036271">
    <property type="entry name" value="Tet_transcr_reg_TetR-rel_C_sf"/>
</dbReference>
<dbReference type="Proteomes" id="UP000428328">
    <property type="component" value="Chromosome"/>
</dbReference>
<dbReference type="Gene3D" id="1.10.357.10">
    <property type="entry name" value="Tetracycline Repressor, domain 2"/>
    <property type="match status" value="1"/>
</dbReference>
<dbReference type="SUPFAM" id="SSF46689">
    <property type="entry name" value="Homeodomain-like"/>
    <property type="match status" value="1"/>
</dbReference>
<evidence type="ECO:0000259" key="5">
    <source>
        <dbReference type="PROSITE" id="PS50977"/>
    </source>
</evidence>
<dbReference type="EMBL" id="CP046400">
    <property type="protein sequence ID" value="QGY40842.1"/>
    <property type="molecule type" value="Genomic_DNA"/>
</dbReference>
<dbReference type="GO" id="GO:0003677">
    <property type="term" value="F:DNA binding"/>
    <property type="evidence" value="ECO:0007669"/>
    <property type="project" value="UniProtKB-UniRule"/>
</dbReference>
<dbReference type="RefSeq" id="WP_158948527.1">
    <property type="nucleotide sequence ID" value="NZ_CP046400.1"/>
</dbReference>
<dbReference type="PANTHER" id="PTHR47506">
    <property type="entry name" value="TRANSCRIPTIONAL REGULATORY PROTEIN"/>
    <property type="match status" value="1"/>
</dbReference>
<dbReference type="Pfam" id="PF16925">
    <property type="entry name" value="TetR_C_13"/>
    <property type="match status" value="1"/>
</dbReference>
<dbReference type="InterPro" id="IPR001647">
    <property type="entry name" value="HTH_TetR"/>
</dbReference>
<reference evidence="6 7" key="1">
    <citation type="submission" date="2019-11" db="EMBL/GenBank/DDBJ databases">
        <authorList>
            <person name="Zheng R.K."/>
            <person name="Sun C.M."/>
        </authorList>
    </citation>
    <scope>NUCLEOTIDE SEQUENCE [LARGE SCALE GENOMIC DNA]</scope>
    <source>
        <strain evidence="6 7">SRB007</strain>
    </source>
</reference>
<dbReference type="PANTHER" id="PTHR47506:SF6">
    <property type="entry name" value="HTH-TYPE TRANSCRIPTIONAL REPRESSOR NEMR"/>
    <property type="match status" value="1"/>
</dbReference>
<evidence type="ECO:0000313" key="7">
    <source>
        <dbReference type="Proteomes" id="UP000428328"/>
    </source>
</evidence>
<dbReference type="PRINTS" id="PR00455">
    <property type="entry name" value="HTHTETR"/>
</dbReference>
<evidence type="ECO:0000256" key="1">
    <source>
        <dbReference type="ARBA" id="ARBA00023015"/>
    </source>
</evidence>
<keyword evidence="7" id="KW-1185">Reference proteome</keyword>
<gene>
    <name evidence="6" type="ORF">GM415_12130</name>
</gene>
<dbReference type="AlphaFoldDB" id="A0A6I6JKK9"/>
<evidence type="ECO:0000313" key="6">
    <source>
        <dbReference type="EMBL" id="QGY40842.1"/>
    </source>
</evidence>
<feature type="DNA-binding region" description="H-T-H motif" evidence="4">
    <location>
        <begin position="26"/>
        <end position="45"/>
    </location>
</feature>
<keyword evidence="1" id="KW-0805">Transcription regulation</keyword>
<evidence type="ECO:0000256" key="2">
    <source>
        <dbReference type="ARBA" id="ARBA00023125"/>
    </source>
</evidence>
<protein>
    <submittedName>
        <fullName evidence="6">TetR family transcriptional regulator</fullName>
    </submittedName>
</protein>
<dbReference type="InterPro" id="IPR009057">
    <property type="entry name" value="Homeodomain-like_sf"/>
</dbReference>
<organism evidence="6 7">
    <name type="scientific">Pseudodesulfovibrio cashew</name>
    <dbReference type="NCBI Taxonomy" id="2678688"/>
    <lineage>
        <taxon>Bacteria</taxon>
        <taxon>Pseudomonadati</taxon>
        <taxon>Thermodesulfobacteriota</taxon>
        <taxon>Desulfovibrionia</taxon>
        <taxon>Desulfovibrionales</taxon>
        <taxon>Desulfovibrionaceae</taxon>
    </lineage>
</organism>
<evidence type="ECO:0000256" key="3">
    <source>
        <dbReference type="ARBA" id="ARBA00023163"/>
    </source>
</evidence>
<sequence length="192" mass="21150">MSEETRQRIIEAGADLVHQKGFNNTGLKDILRAADVPKGSFYFYFANKEAFGIAIVDHFSKGFRDMTDAIRRDTSLTPLEKVRAIFHALGKHFKDHGYTRGCPLGNLAQEMSDLSEPFRASLSSALDGMAGIFAELVAEAQAAGEVSTDLDPHDTGIFIVESSHGALIRMKVSKSDEPLEINEKFIFGKILK</sequence>
<keyword evidence="3" id="KW-0804">Transcription</keyword>
<keyword evidence="2 4" id="KW-0238">DNA-binding</keyword>
<feature type="domain" description="HTH tetR-type" evidence="5">
    <location>
        <begin position="3"/>
        <end position="63"/>
    </location>
</feature>
<proteinExistence type="predicted"/>
<dbReference type="SUPFAM" id="SSF48498">
    <property type="entry name" value="Tetracyclin repressor-like, C-terminal domain"/>
    <property type="match status" value="1"/>
</dbReference>
<dbReference type="PROSITE" id="PS50977">
    <property type="entry name" value="HTH_TETR_2"/>
    <property type="match status" value="1"/>
</dbReference>